<proteinExistence type="predicted"/>
<dbReference type="Proteomes" id="UP000261560">
    <property type="component" value="Unplaced"/>
</dbReference>
<dbReference type="PaxDb" id="30732-ENSOMEP00000006919"/>
<dbReference type="SMART" id="SM00343">
    <property type="entry name" value="ZnF_C2HC"/>
    <property type="match status" value="2"/>
</dbReference>
<keyword evidence="1" id="KW-0863">Zinc-finger</keyword>
<dbReference type="PROSITE" id="PS50158">
    <property type="entry name" value="ZF_CCHC"/>
    <property type="match status" value="2"/>
</dbReference>
<dbReference type="SUPFAM" id="SSF57756">
    <property type="entry name" value="Retrovirus zinc finger-like domains"/>
    <property type="match status" value="1"/>
</dbReference>
<dbReference type="GO" id="GO:0003676">
    <property type="term" value="F:nucleic acid binding"/>
    <property type="evidence" value="ECO:0007669"/>
    <property type="project" value="InterPro"/>
</dbReference>
<dbReference type="InterPro" id="IPR036875">
    <property type="entry name" value="Znf_CCHC_sf"/>
</dbReference>
<reference evidence="3" key="1">
    <citation type="submission" date="2025-08" db="UniProtKB">
        <authorList>
            <consortium name="Ensembl"/>
        </authorList>
    </citation>
    <scope>IDENTIFICATION</scope>
</reference>
<evidence type="ECO:0000256" key="1">
    <source>
        <dbReference type="PROSITE-ProRule" id="PRU00047"/>
    </source>
</evidence>
<dbReference type="FunFam" id="4.10.60.10:FF:000038">
    <property type="entry name" value="CCHC-type zinc finger, nucleic acid-binding protein a"/>
    <property type="match status" value="1"/>
</dbReference>
<dbReference type="STRING" id="30732.ENSOMEP00000006919"/>
<dbReference type="Ensembl" id="ENSOMET00000005005.1">
    <property type="protein sequence ID" value="ENSOMEP00000006919.1"/>
    <property type="gene ID" value="ENSOMEG00000007985.1"/>
</dbReference>
<name>A0A3B3BNP7_ORYME</name>
<accession>A0A3B3BNP7</accession>
<feature type="domain" description="CCHC-type" evidence="2">
    <location>
        <begin position="42"/>
        <end position="57"/>
    </location>
</feature>
<organism evidence="3 4">
    <name type="scientific">Oryzias melastigma</name>
    <name type="common">Marine medaka</name>
    <dbReference type="NCBI Taxonomy" id="30732"/>
    <lineage>
        <taxon>Eukaryota</taxon>
        <taxon>Metazoa</taxon>
        <taxon>Chordata</taxon>
        <taxon>Craniata</taxon>
        <taxon>Vertebrata</taxon>
        <taxon>Euteleostomi</taxon>
        <taxon>Actinopterygii</taxon>
        <taxon>Neopterygii</taxon>
        <taxon>Teleostei</taxon>
        <taxon>Neoteleostei</taxon>
        <taxon>Acanthomorphata</taxon>
        <taxon>Ovalentaria</taxon>
        <taxon>Atherinomorphae</taxon>
        <taxon>Beloniformes</taxon>
        <taxon>Adrianichthyidae</taxon>
        <taxon>Oryziinae</taxon>
        <taxon>Oryzias</taxon>
    </lineage>
</organism>
<keyword evidence="1" id="KW-0862">Zinc</keyword>
<dbReference type="AlphaFoldDB" id="A0A3B3BNP7"/>
<keyword evidence="1" id="KW-0479">Metal-binding</keyword>
<dbReference type="Gene3D" id="4.10.60.10">
    <property type="entry name" value="Zinc finger, CCHC-type"/>
    <property type="match status" value="2"/>
</dbReference>
<dbReference type="GO" id="GO:0008270">
    <property type="term" value="F:zinc ion binding"/>
    <property type="evidence" value="ECO:0007669"/>
    <property type="project" value="UniProtKB-KW"/>
</dbReference>
<reference evidence="3" key="2">
    <citation type="submission" date="2025-09" db="UniProtKB">
        <authorList>
            <consortium name="Ensembl"/>
        </authorList>
    </citation>
    <scope>IDENTIFICATION</scope>
</reference>
<dbReference type="Pfam" id="PF00098">
    <property type="entry name" value="zf-CCHC"/>
    <property type="match status" value="2"/>
</dbReference>
<dbReference type="InterPro" id="IPR001878">
    <property type="entry name" value="Znf_CCHC"/>
</dbReference>
<keyword evidence="4" id="KW-1185">Reference proteome</keyword>
<protein>
    <recommendedName>
        <fullName evidence="2">CCHC-type domain-containing protein</fullName>
    </recommendedName>
</protein>
<evidence type="ECO:0000259" key="2">
    <source>
        <dbReference type="PROSITE" id="PS50158"/>
    </source>
</evidence>
<evidence type="ECO:0000313" key="4">
    <source>
        <dbReference type="Proteomes" id="UP000261560"/>
    </source>
</evidence>
<evidence type="ECO:0000313" key="3">
    <source>
        <dbReference type="Ensembl" id="ENSOMEP00000006919.1"/>
    </source>
</evidence>
<sequence>MSSNSECFGCGRPGHWVKHCPNASGTRGRGRGRGRELFNLFCYRCGDQGHMARDCDQTEDGVHLF</sequence>
<feature type="domain" description="CCHC-type" evidence="2">
    <location>
        <begin position="7"/>
        <end position="22"/>
    </location>
</feature>